<evidence type="ECO:0000256" key="1">
    <source>
        <dbReference type="ARBA" id="ARBA00004651"/>
    </source>
</evidence>
<proteinExistence type="predicted"/>
<feature type="transmembrane region" description="Helical" evidence="6">
    <location>
        <begin position="64"/>
        <end position="84"/>
    </location>
</feature>
<dbReference type="CDD" id="cd17316">
    <property type="entry name" value="MFS_SV2_like"/>
    <property type="match status" value="1"/>
</dbReference>
<feature type="transmembrane region" description="Helical" evidence="6">
    <location>
        <begin position="336"/>
        <end position="361"/>
    </location>
</feature>
<feature type="transmembrane region" description="Helical" evidence="6">
    <location>
        <begin position="314"/>
        <end position="330"/>
    </location>
</feature>
<dbReference type="Gene3D" id="1.20.1250.20">
    <property type="entry name" value="MFS general substrate transporter like domains"/>
    <property type="match status" value="1"/>
</dbReference>
<name>A0A2T5G3Q2_HYDSH</name>
<dbReference type="PROSITE" id="PS00217">
    <property type="entry name" value="SUGAR_TRANSPORT_2"/>
    <property type="match status" value="1"/>
</dbReference>
<sequence>MSARIGAGPGDVFGAPKETPFYARREWRLGALGFMVDAFDVALFSFVLALLAADWGLGPAERGLLGSANSLGMAVGALLAGHIADRWGRRLVFMGTLLLFSLGTMLSALALGFGMMLAFRFFIGLGLGGELPIAATYVSETAPPRERARAVVMAESFWAIGWLLAALLAHFIMAGHGWRVGLLLGGLPALLILYARRNLPESKAFLHLKTDRRKGRDGGGWDRAADGRPTADAGAVSAGQLFDPEHRRGTVTLWTLWWAINFAYYGMFLWLPSLMMARGFDVVQSFEYVLWMTVAQLPGYLSAAWLIERLGRRPVLAFYLLGTAVAAYGFGQASSIAALLGFGAALNFFNLGAWGALYAYTPELYPTALRARGAGTAAAIGRLGAIVAPYAVGWLLGRGFTQAGVFWLFVTVLLLAVVTLLLLGPETKSRATRGEA</sequence>
<protein>
    <submittedName>
        <fullName evidence="8">Niacin transporter NiaP</fullName>
    </submittedName>
</protein>
<keyword evidence="3 6" id="KW-0812">Transmembrane</keyword>
<feature type="transmembrane region" description="Helical" evidence="6">
    <location>
        <begin position="178"/>
        <end position="195"/>
    </location>
</feature>
<comment type="caution">
    <text evidence="8">The sequence shown here is derived from an EMBL/GenBank/DDBJ whole genome shotgun (WGS) entry which is preliminary data.</text>
</comment>
<evidence type="ECO:0000313" key="8">
    <source>
        <dbReference type="EMBL" id="PTQ50782.1"/>
    </source>
</evidence>
<evidence type="ECO:0000256" key="5">
    <source>
        <dbReference type="ARBA" id="ARBA00023136"/>
    </source>
</evidence>
<dbReference type="InterPro" id="IPR005829">
    <property type="entry name" value="Sugar_transporter_CS"/>
</dbReference>
<feature type="transmembrane region" description="Helical" evidence="6">
    <location>
        <begin position="29"/>
        <end position="52"/>
    </location>
</feature>
<comment type="subcellular location">
    <subcellularLocation>
        <location evidence="1">Cell membrane</location>
        <topology evidence="1">Multi-pass membrane protein</topology>
    </subcellularLocation>
</comment>
<dbReference type="InterPro" id="IPR020846">
    <property type="entry name" value="MFS_dom"/>
</dbReference>
<dbReference type="AlphaFoldDB" id="A0A2T5G3Q2"/>
<feature type="transmembrane region" description="Helical" evidence="6">
    <location>
        <begin position="117"/>
        <end position="138"/>
    </location>
</feature>
<dbReference type="GO" id="GO:0046943">
    <property type="term" value="F:carboxylic acid transmembrane transporter activity"/>
    <property type="evidence" value="ECO:0007669"/>
    <property type="project" value="TreeGrafter"/>
</dbReference>
<dbReference type="PANTHER" id="PTHR23508:SF10">
    <property type="entry name" value="CARBOXYLIC ACID TRANSPORTER PROTEIN HOMOLOG"/>
    <property type="match status" value="1"/>
</dbReference>
<dbReference type="GO" id="GO:0005886">
    <property type="term" value="C:plasma membrane"/>
    <property type="evidence" value="ECO:0007669"/>
    <property type="project" value="UniProtKB-SubCell"/>
</dbReference>
<feature type="transmembrane region" description="Helical" evidence="6">
    <location>
        <begin position="288"/>
        <end position="307"/>
    </location>
</feature>
<dbReference type="PANTHER" id="PTHR23508">
    <property type="entry name" value="CARBOXYLIC ACID TRANSPORTER PROTEIN HOMOLOG"/>
    <property type="match status" value="1"/>
</dbReference>
<feature type="transmembrane region" description="Helical" evidence="6">
    <location>
        <begin position="91"/>
        <end position="111"/>
    </location>
</feature>
<keyword evidence="5 6" id="KW-0472">Membrane</keyword>
<dbReference type="Pfam" id="PF00083">
    <property type="entry name" value="Sugar_tr"/>
    <property type="match status" value="1"/>
</dbReference>
<dbReference type="InterPro" id="IPR036259">
    <property type="entry name" value="MFS_trans_sf"/>
</dbReference>
<gene>
    <name evidence="8" type="ORF">HSCHL_2591</name>
</gene>
<evidence type="ECO:0000256" key="3">
    <source>
        <dbReference type="ARBA" id="ARBA00022692"/>
    </source>
</evidence>
<accession>A0A2T5G3Q2</accession>
<feature type="transmembrane region" description="Helical" evidence="6">
    <location>
        <begin position="404"/>
        <end position="423"/>
    </location>
</feature>
<dbReference type="SUPFAM" id="SSF103473">
    <property type="entry name" value="MFS general substrate transporter"/>
    <property type="match status" value="1"/>
</dbReference>
<evidence type="ECO:0000256" key="2">
    <source>
        <dbReference type="ARBA" id="ARBA00022448"/>
    </source>
</evidence>
<keyword evidence="4 6" id="KW-1133">Transmembrane helix</keyword>
<evidence type="ECO:0000313" key="9">
    <source>
        <dbReference type="Proteomes" id="UP000244180"/>
    </source>
</evidence>
<reference evidence="8 9" key="1">
    <citation type="submission" date="2017-08" db="EMBL/GenBank/DDBJ databases">
        <title>Burning lignite coal seam in the remote Altai Mountains harbors a hydrogen-driven thermophilic microbial community.</title>
        <authorList>
            <person name="Kadnikov V.V."/>
            <person name="Mardanov A.V."/>
            <person name="Ivasenko D."/>
            <person name="Beletsky A.V."/>
            <person name="Karnachuk O.V."/>
            <person name="Ravin N.V."/>
        </authorList>
    </citation>
    <scope>NUCLEOTIDE SEQUENCE [LARGE SCALE GENOMIC DNA]</scope>
    <source>
        <strain evidence="8">AL33</strain>
    </source>
</reference>
<dbReference type="InterPro" id="IPR005828">
    <property type="entry name" value="MFS_sugar_transport-like"/>
</dbReference>
<dbReference type="PROSITE" id="PS50850">
    <property type="entry name" value="MFS"/>
    <property type="match status" value="1"/>
</dbReference>
<feature type="transmembrane region" description="Helical" evidence="6">
    <location>
        <begin position="373"/>
        <end position="392"/>
    </location>
</feature>
<evidence type="ECO:0000256" key="6">
    <source>
        <dbReference type="SAM" id="Phobius"/>
    </source>
</evidence>
<feature type="transmembrane region" description="Helical" evidence="6">
    <location>
        <begin position="256"/>
        <end position="276"/>
    </location>
</feature>
<organism evidence="8 9">
    <name type="scientific">Hydrogenibacillus schlegelii</name>
    <name type="common">Bacillus schlegelii</name>
    <dbReference type="NCBI Taxonomy" id="1484"/>
    <lineage>
        <taxon>Bacteria</taxon>
        <taxon>Bacillati</taxon>
        <taxon>Bacillota</taxon>
        <taxon>Bacilli</taxon>
        <taxon>Bacillales</taxon>
        <taxon>Bacillales Family X. Incertae Sedis</taxon>
        <taxon>Hydrogenibacillus</taxon>
    </lineage>
</organism>
<dbReference type="Proteomes" id="UP000244180">
    <property type="component" value="Unassembled WGS sequence"/>
</dbReference>
<evidence type="ECO:0000259" key="7">
    <source>
        <dbReference type="PROSITE" id="PS50850"/>
    </source>
</evidence>
<feature type="domain" description="Major facilitator superfamily (MFS) profile" evidence="7">
    <location>
        <begin position="26"/>
        <end position="428"/>
    </location>
</feature>
<dbReference type="EMBL" id="PEBV01000077">
    <property type="protein sequence ID" value="PTQ50782.1"/>
    <property type="molecule type" value="Genomic_DNA"/>
</dbReference>
<evidence type="ECO:0000256" key="4">
    <source>
        <dbReference type="ARBA" id="ARBA00022989"/>
    </source>
</evidence>
<keyword evidence="2" id="KW-0813">Transport</keyword>
<feature type="transmembrane region" description="Helical" evidence="6">
    <location>
        <begin position="150"/>
        <end position="172"/>
    </location>
</feature>